<dbReference type="GO" id="GO:0005829">
    <property type="term" value="C:cytosol"/>
    <property type="evidence" value="ECO:0007669"/>
    <property type="project" value="TreeGrafter"/>
</dbReference>
<keyword evidence="2" id="KW-0456">Lyase</keyword>
<dbReference type="PANTHER" id="PTHR22789:SF0">
    <property type="entry name" value="3-OXO-TETRONATE 4-PHOSPHATE DECARBOXYLASE-RELATED"/>
    <property type="match status" value="1"/>
</dbReference>
<evidence type="ECO:0000259" key="3">
    <source>
        <dbReference type="SMART" id="SM01007"/>
    </source>
</evidence>
<dbReference type="GO" id="GO:0046872">
    <property type="term" value="F:metal ion binding"/>
    <property type="evidence" value="ECO:0007669"/>
    <property type="project" value="UniProtKB-KW"/>
</dbReference>
<dbReference type="GO" id="GO:0019323">
    <property type="term" value="P:pentose catabolic process"/>
    <property type="evidence" value="ECO:0007669"/>
    <property type="project" value="TreeGrafter"/>
</dbReference>
<feature type="domain" description="Class II aldolase/adducin N-terminal" evidence="3">
    <location>
        <begin position="9"/>
        <end position="195"/>
    </location>
</feature>
<dbReference type="Pfam" id="PF00596">
    <property type="entry name" value="Aldolase_II"/>
    <property type="match status" value="1"/>
</dbReference>
<comment type="caution">
    <text evidence="4">The sequence shown here is derived from an EMBL/GenBank/DDBJ whole genome shotgun (WGS) entry which is preliminary data.</text>
</comment>
<dbReference type="InterPro" id="IPR036409">
    <property type="entry name" value="Aldolase_II/adducin_N_sf"/>
</dbReference>
<evidence type="ECO:0000313" key="4">
    <source>
        <dbReference type="EMBL" id="KAB2348474.1"/>
    </source>
</evidence>
<dbReference type="SMART" id="SM01007">
    <property type="entry name" value="Aldolase_II"/>
    <property type="match status" value="1"/>
</dbReference>
<dbReference type="Gene3D" id="3.40.225.10">
    <property type="entry name" value="Class II aldolase/adducin N-terminal domain"/>
    <property type="match status" value="1"/>
</dbReference>
<sequence>MMELAGVRRDIALACRVLAFHGLAADVLGHVSVRAGTGRMLIRCRGPRESGLLFTTPEDVHLVDLDGPYDALPGGYAVPSELPIHAETLRHRPDVTAVVHAHPPAVVAADLAGLRLRPIVGAFNIPAMRLAAGGIPVYPRGVLIRRTDLAKEMLSAMGPAPVCVLRGHGVTTTGATIAQAVVRALNLEALARITLDAAQAGAAQAGGAVPPDMPAADIAELPDLGSTLNEESVWRHHLARLAHAGLSL</sequence>
<accession>A0A6H9YNC9</accession>
<dbReference type="SUPFAM" id="SSF53639">
    <property type="entry name" value="AraD/HMP-PK domain-like"/>
    <property type="match status" value="1"/>
</dbReference>
<dbReference type="GO" id="GO:0016832">
    <property type="term" value="F:aldehyde-lyase activity"/>
    <property type="evidence" value="ECO:0007669"/>
    <property type="project" value="TreeGrafter"/>
</dbReference>
<dbReference type="EMBL" id="WBMT01000007">
    <property type="protein sequence ID" value="KAB2348474.1"/>
    <property type="molecule type" value="Genomic_DNA"/>
</dbReference>
<dbReference type="OrthoDB" id="3729465at2"/>
<proteinExistence type="predicted"/>
<evidence type="ECO:0000256" key="1">
    <source>
        <dbReference type="ARBA" id="ARBA00022723"/>
    </source>
</evidence>
<name>A0A6H9YNC9_9ACTN</name>
<dbReference type="Proteomes" id="UP000468735">
    <property type="component" value="Unassembled WGS sequence"/>
</dbReference>
<keyword evidence="5" id="KW-1185">Reference proteome</keyword>
<dbReference type="InterPro" id="IPR050197">
    <property type="entry name" value="Aldolase_class_II_sugar_metab"/>
</dbReference>
<evidence type="ECO:0000313" key="5">
    <source>
        <dbReference type="Proteomes" id="UP000468735"/>
    </source>
</evidence>
<dbReference type="AlphaFoldDB" id="A0A6H9YNC9"/>
<organism evidence="4 5">
    <name type="scientific">Actinomadura rudentiformis</name>
    <dbReference type="NCBI Taxonomy" id="359158"/>
    <lineage>
        <taxon>Bacteria</taxon>
        <taxon>Bacillati</taxon>
        <taxon>Actinomycetota</taxon>
        <taxon>Actinomycetes</taxon>
        <taxon>Streptosporangiales</taxon>
        <taxon>Thermomonosporaceae</taxon>
        <taxon>Actinomadura</taxon>
    </lineage>
</organism>
<protein>
    <submittedName>
        <fullName evidence="4">Class II aldolase/adducin family protein</fullName>
    </submittedName>
</protein>
<evidence type="ECO:0000256" key="2">
    <source>
        <dbReference type="ARBA" id="ARBA00023239"/>
    </source>
</evidence>
<keyword evidence="1" id="KW-0479">Metal-binding</keyword>
<dbReference type="InterPro" id="IPR001303">
    <property type="entry name" value="Aldolase_II/adducin_N"/>
</dbReference>
<dbReference type="PANTHER" id="PTHR22789">
    <property type="entry name" value="FUCULOSE PHOSPHATE ALDOLASE"/>
    <property type="match status" value="1"/>
</dbReference>
<reference evidence="4 5" key="1">
    <citation type="submission" date="2019-09" db="EMBL/GenBank/DDBJ databases">
        <title>Actinomadura physcomitrii sp. nov., a novel actinomycete isolated from moss [Physcomitrium sphaericum (Ludw) Fuernr].</title>
        <authorList>
            <person name="Zhuang X."/>
            <person name="Liu C."/>
        </authorList>
    </citation>
    <scope>NUCLEOTIDE SEQUENCE [LARGE SCALE GENOMIC DNA]</scope>
    <source>
        <strain evidence="4 5">HMC1</strain>
    </source>
</reference>
<gene>
    <name evidence="4" type="ORF">F8566_16965</name>
</gene>